<dbReference type="Proteomes" id="UP000008281">
    <property type="component" value="Unassembled WGS sequence"/>
</dbReference>
<sequence length="120" mass="13276">MAHLKGDVLGMLTDEVQAGTKIVEVVTVAPKCYALKMVNAKGEITYSIKAKGMTLNGATLQSVSFDTMKKMMKDHIADKAVVPLHGREIQFTKGTKRALDRPHTRFSRRRGCGRSRIRAC</sequence>
<dbReference type="InParanoid" id="E3MZJ8"/>
<evidence type="ECO:0000313" key="2">
    <source>
        <dbReference type="Proteomes" id="UP000008281"/>
    </source>
</evidence>
<proteinExistence type="predicted"/>
<dbReference type="AlphaFoldDB" id="E3MZJ8"/>
<dbReference type="HOGENOM" id="CLU_2051832_0_0_1"/>
<organism evidence="2">
    <name type="scientific">Caenorhabditis remanei</name>
    <name type="common">Caenorhabditis vulgaris</name>
    <dbReference type="NCBI Taxonomy" id="31234"/>
    <lineage>
        <taxon>Eukaryota</taxon>
        <taxon>Metazoa</taxon>
        <taxon>Ecdysozoa</taxon>
        <taxon>Nematoda</taxon>
        <taxon>Chromadorea</taxon>
        <taxon>Rhabditida</taxon>
        <taxon>Rhabditina</taxon>
        <taxon>Rhabditomorpha</taxon>
        <taxon>Rhabditoidea</taxon>
        <taxon>Rhabditidae</taxon>
        <taxon>Peloderinae</taxon>
        <taxon>Caenorhabditis</taxon>
    </lineage>
</organism>
<evidence type="ECO:0000313" key="1">
    <source>
        <dbReference type="EMBL" id="EFP13022.1"/>
    </source>
</evidence>
<dbReference type="InterPro" id="IPR043502">
    <property type="entry name" value="DNA/RNA_pol_sf"/>
</dbReference>
<dbReference type="EMBL" id="DS268501">
    <property type="protein sequence ID" value="EFP13022.1"/>
    <property type="molecule type" value="Genomic_DNA"/>
</dbReference>
<accession>E3MZJ8</accession>
<dbReference type="SUPFAM" id="SSF56672">
    <property type="entry name" value="DNA/RNA polymerases"/>
    <property type="match status" value="1"/>
</dbReference>
<reference evidence="1" key="1">
    <citation type="submission" date="2007-07" db="EMBL/GenBank/DDBJ databases">
        <title>PCAP assembly of the Caenorhabditis remanei genome.</title>
        <authorList>
            <consortium name="The Caenorhabditis remanei Sequencing Consortium"/>
            <person name="Wilson R.K."/>
        </authorList>
    </citation>
    <scope>NUCLEOTIDE SEQUENCE [LARGE SCALE GENOMIC DNA]</scope>
    <source>
        <strain evidence="1">PB4641</strain>
    </source>
</reference>
<name>E3MZJ8_CAERE</name>
<protein>
    <submittedName>
        <fullName evidence="1">Uncharacterized protein</fullName>
    </submittedName>
</protein>
<gene>
    <name evidence="1" type="ORF">CRE_06906</name>
</gene>
<keyword evidence="2" id="KW-1185">Reference proteome</keyword>